<evidence type="ECO:0000256" key="6">
    <source>
        <dbReference type="ARBA" id="ARBA00023180"/>
    </source>
</evidence>
<evidence type="ECO:0000313" key="10">
    <source>
        <dbReference type="EMBL" id="EED21919.1"/>
    </source>
</evidence>
<dbReference type="Gene3D" id="3.20.20.300">
    <property type="entry name" value="Glycoside hydrolase, family 3, N-terminal domain"/>
    <property type="match status" value="2"/>
</dbReference>
<dbReference type="EMBL" id="EQ962653">
    <property type="protein sequence ID" value="EED21919.1"/>
    <property type="molecule type" value="Genomic_DNA"/>
</dbReference>
<organism evidence="10 11">
    <name type="scientific">Talaromyces stipitatus (strain ATCC 10500 / CBS 375.48 / QM 6759 / NRRL 1006)</name>
    <name type="common">Penicillium stipitatum</name>
    <dbReference type="NCBI Taxonomy" id="441959"/>
    <lineage>
        <taxon>Eukaryota</taxon>
        <taxon>Fungi</taxon>
        <taxon>Dikarya</taxon>
        <taxon>Ascomycota</taxon>
        <taxon>Pezizomycotina</taxon>
        <taxon>Eurotiomycetes</taxon>
        <taxon>Eurotiomycetidae</taxon>
        <taxon>Eurotiales</taxon>
        <taxon>Trichocomaceae</taxon>
        <taxon>Talaromyces</taxon>
        <taxon>Talaromyces sect. Talaromyces</taxon>
    </lineage>
</organism>
<evidence type="ECO:0000256" key="7">
    <source>
        <dbReference type="ARBA" id="ARBA00023277"/>
    </source>
</evidence>
<evidence type="ECO:0000256" key="5">
    <source>
        <dbReference type="ARBA" id="ARBA00022801"/>
    </source>
</evidence>
<keyword evidence="6" id="KW-0325">Glycoprotein</keyword>
<accession>B8M2K8</accession>
<dbReference type="InterPro" id="IPR001764">
    <property type="entry name" value="Glyco_hydro_3_N"/>
</dbReference>
<dbReference type="OrthoDB" id="416222at2759"/>
<dbReference type="eggNOG" id="ENOG502QTBT">
    <property type="taxonomic scope" value="Eukaryota"/>
</dbReference>
<keyword evidence="5" id="KW-0378">Hydrolase</keyword>
<dbReference type="GeneID" id="8098546"/>
<dbReference type="InterPro" id="IPR017853">
    <property type="entry name" value="GH"/>
</dbReference>
<dbReference type="InterPro" id="IPR051915">
    <property type="entry name" value="Cellulose_Degrad_GH3"/>
</dbReference>
<keyword evidence="4" id="KW-0732">Signal</keyword>
<evidence type="ECO:0000256" key="3">
    <source>
        <dbReference type="ARBA" id="ARBA00012744"/>
    </source>
</evidence>
<dbReference type="PhylomeDB" id="B8M2K8"/>
<dbReference type="GO" id="GO:0009251">
    <property type="term" value="P:glucan catabolic process"/>
    <property type="evidence" value="ECO:0007669"/>
    <property type="project" value="TreeGrafter"/>
</dbReference>
<dbReference type="STRING" id="441959.B8M2K8"/>
<dbReference type="PANTHER" id="PTHR30620:SF16">
    <property type="entry name" value="LYSOSOMAL BETA GLUCOSIDASE"/>
    <property type="match status" value="1"/>
</dbReference>
<dbReference type="HOGENOM" id="CLU_004542_8_2_1"/>
<comment type="catalytic activity">
    <reaction evidence="1">
        <text>Hydrolysis of terminal, non-reducing beta-D-glucosyl residues with release of beta-D-glucose.</text>
        <dbReference type="EC" id="3.2.1.21"/>
    </reaction>
</comment>
<keyword evidence="7" id="KW-0119">Carbohydrate metabolism</keyword>
<keyword evidence="8" id="KW-0326">Glycosidase</keyword>
<dbReference type="InterPro" id="IPR036962">
    <property type="entry name" value="Glyco_hydro_3_N_sf"/>
</dbReference>
<dbReference type="RefSeq" id="XP_002478882.1">
    <property type="nucleotide sequence ID" value="XM_002478837.1"/>
</dbReference>
<reference evidence="11" key="1">
    <citation type="journal article" date="2015" name="Genome Announc.">
        <title>Genome sequence of the AIDS-associated pathogen Penicillium marneffei (ATCC18224) and its near taxonomic relative Talaromyces stipitatus (ATCC10500).</title>
        <authorList>
            <person name="Nierman W.C."/>
            <person name="Fedorova-Abrams N.D."/>
            <person name="Andrianopoulos A."/>
        </authorList>
    </citation>
    <scope>NUCLEOTIDE SEQUENCE [LARGE SCALE GENOMIC DNA]</scope>
    <source>
        <strain evidence="11">ATCC 10500 / CBS 375.48 / QM 6759 / NRRL 1006</strain>
    </source>
</reference>
<evidence type="ECO:0000256" key="2">
    <source>
        <dbReference type="ARBA" id="ARBA00005336"/>
    </source>
</evidence>
<dbReference type="Proteomes" id="UP000001745">
    <property type="component" value="Unassembled WGS sequence"/>
</dbReference>
<evidence type="ECO:0000256" key="4">
    <source>
        <dbReference type="ARBA" id="ARBA00022729"/>
    </source>
</evidence>
<protein>
    <recommendedName>
        <fullName evidence="3">beta-glucosidase</fullName>
        <ecNumber evidence="3">3.2.1.21</ecNumber>
    </recommendedName>
</protein>
<name>B8M2K8_TALSN</name>
<comment type="similarity">
    <text evidence="2">Belongs to the glycosyl hydrolase 3 family.</text>
</comment>
<dbReference type="AlphaFoldDB" id="B8M2K8"/>
<dbReference type="SUPFAM" id="SSF51445">
    <property type="entry name" value="(Trans)glycosidases"/>
    <property type="match status" value="1"/>
</dbReference>
<sequence length="388" mass="42739">MATEKDDKSLSIRDARVHATLGFAALRDANLVHEFADIIRQEYLAIGFRLALHPQVDLAIEPRWARISSGFGEDANMTSQLAASYIKGLQDKPLGPQSTSAMTKHFPGGGPQKDGEDSHFTYGREQIYDGDNMYCCGLEHLSRAGRIKRLLEGGCDMICGKSCPELIVQLVQEGLVPESRIDISVKLVLREKLILGLFDNPFVDVDPAAEVNENDILPLRDIKGKAVYLEGFEHAIVEARGYIVVGKLEDAEIAFLRLKAPYEPRPGGFEEHFHAGSLEFSSEEKPRQAAIFKAIPIVITDLYLDRPAAIPEITEAASVLLVSYGSTSEAFLNVVTGNSEPTGLLFFELPSSRDAVRISRSDVPYDTKDPFFSSETDCAIQGHDIEII</sequence>
<dbReference type="Pfam" id="PF00933">
    <property type="entry name" value="Glyco_hydro_3"/>
    <property type="match status" value="1"/>
</dbReference>
<dbReference type="EC" id="3.2.1.21" evidence="3"/>
<dbReference type="InterPro" id="IPR036881">
    <property type="entry name" value="Glyco_hydro_3_C_sf"/>
</dbReference>
<evidence type="ECO:0000313" key="11">
    <source>
        <dbReference type="Proteomes" id="UP000001745"/>
    </source>
</evidence>
<gene>
    <name evidence="10" type="ORF">TSTA_091600</name>
</gene>
<dbReference type="InParanoid" id="B8M2K8"/>
<dbReference type="GO" id="GO:0008422">
    <property type="term" value="F:beta-glucosidase activity"/>
    <property type="evidence" value="ECO:0007669"/>
    <property type="project" value="UniProtKB-EC"/>
</dbReference>
<keyword evidence="11" id="KW-1185">Reference proteome</keyword>
<evidence type="ECO:0000256" key="8">
    <source>
        <dbReference type="ARBA" id="ARBA00023295"/>
    </source>
</evidence>
<evidence type="ECO:0000259" key="9">
    <source>
        <dbReference type="Pfam" id="PF00933"/>
    </source>
</evidence>
<proteinExistence type="inferred from homology"/>
<feature type="domain" description="Glycoside hydrolase family 3 N-terminal" evidence="9">
    <location>
        <begin position="20"/>
        <end position="122"/>
    </location>
</feature>
<evidence type="ECO:0000256" key="1">
    <source>
        <dbReference type="ARBA" id="ARBA00000448"/>
    </source>
</evidence>
<dbReference type="PANTHER" id="PTHR30620">
    <property type="entry name" value="PERIPLASMIC BETA-GLUCOSIDASE-RELATED"/>
    <property type="match status" value="1"/>
</dbReference>
<dbReference type="SUPFAM" id="SSF52279">
    <property type="entry name" value="Beta-D-glucan exohydrolase, C-terminal domain"/>
    <property type="match status" value="1"/>
</dbReference>
<dbReference type="VEuPathDB" id="FungiDB:TSTA_091600"/>